<organism evidence="1 2">
    <name type="scientific">Portibacter lacus</name>
    <dbReference type="NCBI Taxonomy" id="1099794"/>
    <lineage>
        <taxon>Bacteria</taxon>
        <taxon>Pseudomonadati</taxon>
        <taxon>Bacteroidota</taxon>
        <taxon>Saprospiria</taxon>
        <taxon>Saprospirales</taxon>
        <taxon>Haliscomenobacteraceae</taxon>
        <taxon>Portibacter</taxon>
    </lineage>
</organism>
<comment type="caution">
    <text evidence="1">The sequence shown here is derived from an EMBL/GenBank/DDBJ whole genome shotgun (WGS) entry which is preliminary data.</text>
</comment>
<proteinExistence type="predicted"/>
<sequence length="290" mass="33095">MIEPIERKELKGINKATEQIHVAIQFLSMAGEFLVDKKDDHSNANLGWMPVKEKFITHPFGADKNYVMELSPGDMTVTLLNVSDASHDVIGLKGKTQKEVTKWIKDKLKALKIEGGSKYKIAPPYDLPKYADVKDKTFKKPSKRAVLGFTKLRTWAEHFVNKYKMPYPSADTTRTWPHHFDHASYIPLAQNKKGEDIKSIGMGLAIHDDMIAEPYFYISVWEKDKAHDLSKMKALSSGYWLNDGFKGAVLPIFDLEDDLTFESRIDAFFTESLDQINKILQQKVKKKNGK</sequence>
<dbReference type="EMBL" id="BSOH01000021">
    <property type="protein sequence ID" value="GLR18479.1"/>
    <property type="molecule type" value="Genomic_DNA"/>
</dbReference>
<accession>A0AA37WGM4</accession>
<evidence type="ECO:0000313" key="1">
    <source>
        <dbReference type="EMBL" id="GLR18479.1"/>
    </source>
</evidence>
<dbReference type="RefSeq" id="WP_235295223.1">
    <property type="nucleotide sequence ID" value="NZ_BSOH01000021.1"/>
</dbReference>
<keyword evidence="2" id="KW-1185">Reference proteome</keyword>
<dbReference type="Proteomes" id="UP001156666">
    <property type="component" value="Unassembled WGS sequence"/>
</dbReference>
<gene>
    <name evidence="1" type="ORF">GCM10007940_30950</name>
</gene>
<dbReference type="AlphaFoldDB" id="A0AA37WGM4"/>
<name>A0AA37WGM4_9BACT</name>
<reference evidence="1" key="2">
    <citation type="submission" date="2023-01" db="EMBL/GenBank/DDBJ databases">
        <title>Draft genome sequence of Portibacter lacus strain NBRC 108769.</title>
        <authorList>
            <person name="Sun Q."/>
            <person name="Mori K."/>
        </authorList>
    </citation>
    <scope>NUCLEOTIDE SEQUENCE</scope>
    <source>
        <strain evidence="1">NBRC 108769</strain>
    </source>
</reference>
<protein>
    <submittedName>
        <fullName evidence="1">Uncharacterized protein</fullName>
    </submittedName>
</protein>
<evidence type="ECO:0000313" key="2">
    <source>
        <dbReference type="Proteomes" id="UP001156666"/>
    </source>
</evidence>
<reference evidence="1" key="1">
    <citation type="journal article" date="2014" name="Int. J. Syst. Evol. Microbiol.">
        <title>Complete genome sequence of Corynebacterium casei LMG S-19264T (=DSM 44701T), isolated from a smear-ripened cheese.</title>
        <authorList>
            <consortium name="US DOE Joint Genome Institute (JGI-PGF)"/>
            <person name="Walter F."/>
            <person name="Albersmeier A."/>
            <person name="Kalinowski J."/>
            <person name="Ruckert C."/>
        </authorList>
    </citation>
    <scope>NUCLEOTIDE SEQUENCE</scope>
    <source>
        <strain evidence="1">NBRC 108769</strain>
    </source>
</reference>